<dbReference type="PANTHER" id="PTHR30055:SF234">
    <property type="entry name" value="HTH-TYPE TRANSCRIPTIONAL REGULATOR BETI"/>
    <property type="match status" value="1"/>
</dbReference>
<keyword evidence="1" id="KW-0805">Transcription regulation</keyword>
<evidence type="ECO:0000313" key="7">
    <source>
        <dbReference type="EMBL" id="MFC3994687.1"/>
    </source>
</evidence>
<dbReference type="PROSITE" id="PS50977">
    <property type="entry name" value="HTH_TETR_2"/>
    <property type="match status" value="1"/>
</dbReference>
<evidence type="ECO:0000259" key="6">
    <source>
        <dbReference type="PROSITE" id="PS50977"/>
    </source>
</evidence>
<protein>
    <submittedName>
        <fullName evidence="7">TetR family transcriptional regulator</fullName>
    </submittedName>
</protein>
<dbReference type="InterPro" id="IPR001647">
    <property type="entry name" value="HTH_TetR"/>
</dbReference>
<evidence type="ECO:0000256" key="1">
    <source>
        <dbReference type="ARBA" id="ARBA00023015"/>
    </source>
</evidence>
<keyword evidence="8" id="KW-1185">Reference proteome</keyword>
<comment type="caution">
    <text evidence="7">The sequence shown here is derived from an EMBL/GenBank/DDBJ whole genome shotgun (WGS) entry which is preliminary data.</text>
</comment>
<evidence type="ECO:0000256" key="4">
    <source>
        <dbReference type="PROSITE-ProRule" id="PRU00335"/>
    </source>
</evidence>
<dbReference type="InterPro" id="IPR050109">
    <property type="entry name" value="HTH-type_TetR-like_transc_reg"/>
</dbReference>
<evidence type="ECO:0000256" key="2">
    <source>
        <dbReference type="ARBA" id="ARBA00023125"/>
    </source>
</evidence>
<evidence type="ECO:0000256" key="5">
    <source>
        <dbReference type="SAM" id="MobiDB-lite"/>
    </source>
</evidence>
<dbReference type="PRINTS" id="PR00455">
    <property type="entry name" value="HTHTETR"/>
</dbReference>
<feature type="DNA-binding region" description="H-T-H motif" evidence="4">
    <location>
        <begin position="40"/>
        <end position="59"/>
    </location>
</feature>
<dbReference type="InterPro" id="IPR009057">
    <property type="entry name" value="Homeodomain-like_sf"/>
</dbReference>
<dbReference type="SUPFAM" id="SSF46689">
    <property type="entry name" value="Homeodomain-like"/>
    <property type="match status" value="1"/>
</dbReference>
<dbReference type="Proteomes" id="UP001595847">
    <property type="component" value="Unassembled WGS sequence"/>
</dbReference>
<reference evidence="8" key="1">
    <citation type="journal article" date="2019" name="Int. J. Syst. Evol. Microbiol.">
        <title>The Global Catalogue of Microorganisms (GCM) 10K type strain sequencing project: providing services to taxonomists for standard genome sequencing and annotation.</title>
        <authorList>
            <consortium name="The Broad Institute Genomics Platform"/>
            <consortium name="The Broad Institute Genome Sequencing Center for Infectious Disease"/>
            <person name="Wu L."/>
            <person name="Ma J."/>
        </authorList>
    </citation>
    <scope>NUCLEOTIDE SEQUENCE [LARGE SCALE GENOMIC DNA]</scope>
    <source>
        <strain evidence="8">TBRC 1826</strain>
    </source>
</reference>
<name>A0ABV8FEZ6_9ACTN</name>
<sequence length="219" mass="23377">MGDTVAKSAPHTRRSSEETRDRLITAAGKVLRAEGYAAASARAIAAEAGVNSALVFYHFGGVDQLLLAALDRSSEERMALHSATAARATSLEELVEAAVEIYRTDLEGGYLAEFCELVAAAVANPDLRAEINARAEPWIALIEENWERVLGGSPLARLLPAREVAYGAITYYLGANLFSVLDADHSRTEGVFDLAGRLAPRAKLLTLRLPRRSSGAGGV</sequence>
<keyword evidence="2 4" id="KW-0238">DNA-binding</keyword>
<proteinExistence type="predicted"/>
<dbReference type="RefSeq" id="WP_378529539.1">
    <property type="nucleotide sequence ID" value="NZ_JBHSBH010000003.1"/>
</dbReference>
<gene>
    <name evidence="7" type="ORF">ACFOVU_02095</name>
</gene>
<feature type="region of interest" description="Disordered" evidence="5">
    <location>
        <begin position="1"/>
        <end position="20"/>
    </location>
</feature>
<accession>A0ABV8FEZ6</accession>
<evidence type="ECO:0000313" key="8">
    <source>
        <dbReference type="Proteomes" id="UP001595847"/>
    </source>
</evidence>
<dbReference type="Pfam" id="PF00440">
    <property type="entry name" value="TetR_N"/>
    <property type="match status" value="1"/>
</dbReference>
<feature type="domain" description="HTH tetR-type" evidence="6">
    <location>
        <begin position="17"/>
        <end position="77"/>
    </location>
</feature>
<evidence type="ECO:0000256" key="3">
    <source>
        <dbReference type="ARBA" id="ARBA00023163"/>
    </source>
</evidence>
<dbReference type="PANTHER" id="PTHR30055">
    <property type="entry name" value="HTH-TYPE TRANSCRIPTIONAL REGULATOR RUTR"/>
    <property type="match status" value="1"/>
</dbReference>
<dbReference type="Gene3D" id="1.10.357.10">
    <property type="entry name" value="Tetracycline Repressor, domain 2"/>
    <property type="match status" value="1"/>
</dbReference>
<organism evidence="7 8">
    <name type="scientific">Nocardiopsis sediminis</name>
    <dbReference type="NCBI Taxonomy" id="1778267"/>
    <lineage>
        <taxon>Bacteria</taxon>
        <taxon>Bacillati</taxon>
        <taxon>Actinomycetota</taxon>
        <taxon>Actinomycetes</taxon>
        <taxon>Streptosporangiales</taxon>
        <taxon>Nocardiopsidaceae</taxon>
        <taxon>Nocardiopsis</taxon>
    </lineage>
</organism>
<keyword evidence="3" id="KW-0804">Transcription</keyword>
<dbReference type="EMBL" id="JBHSBH010000003">
    <property type="protein sequence ID" value="MFC3994687.1"/>
    <property type="molecule type" value="Genomic_DNA"/>
</dbReference>